<name>A0A0K1PLN6_9BACT</name>
<evidence type="ECO:0000313" key="2">
    <source>
        <dbReference type="Proteomes" id="UP000064967"/>
    </source>
</evidence>
<gene>
    <name evidence="1" type="ORF">AKJ09_01112</name>
</gene>
<evidence type="ECO:0000313" key="1">
    <source>
        <dbReference type="EMBL" id="AKU94448.1"/>
    </source>
</evidence>
<dbReference type="EMBL" id="CP012333">
    <property type="protein sequence ID" value="AKU94448.1"/>
    <property type="molecule type" value="Genomic_DNA"/>
</dbReference>
<reference evidence="1 2" key="1">
    <citation type="submission" date="2015-08" db="EMBL/GenBank/DDBJ databases">
        <authorList>
            <person name="Babu N.S."/>
            <person name="Beckwith C.J."/>
            <person name="Beseler K.G."/>
            <person name="Brison A."/>
            <person name="Carone J.V."/>
            <person name="Caskin T.P."/>
            <person name="Diamond M."/>
            <person name="Durham M.E."/>
            <person name="Foxe J.M."/>
            <person name="Go M."/>
            <person name="Henderson B.A."/>
            <person name="Jones I.B."/>
            <person name="McGettigan J.A."/>
            <person name="Micheletti S.J."/>
            <person name="Nasrallah M.E."/>
            <person name="Ortiz D."/>
            <person name="Piller C.R."/>
            <person name="Privatt S.R."/>
            <person name="Schneider S.L."/>
            <person name="Sharp S."/>
            <person name="Smith T.C."/>
            <person name="Stanton J.D."/>
            <person name="Ullery H.E."/>
            <person name="Wilson R.J."/>
            <person name="Serrano M.G."/>
            <person name="Buck G."/>
            <person name="Lee V."/>
            <person name="Wang Y."/>
            <person name="Carvalho R."/>
            <person name="Voegtly L."/>
            <person name="Shi R."/>
            <person name="Duckworth R."/>
            <person name="Johnson A."/>
            <person name="Loviza R."/>
            <person name="Walstead R."/>
            <person name="Shah Z."/>
            <person name="Kiflezghi M."/>
            <person name="Wade K."/>
            <person name="Ball S.L."/>
            <person name="Bradley K.W."/>
            <person name="Asai D.J."/>
            <person name="Bowman C.A."/>
            <person name="Russell D.A."/>
            <person name="Pope W.H."/>
            <person name="Jacobs-Sera D."/>
            <person name="Hendrix R.W."/>
            <person name="Hatfull G.F."/>
        </authorList>
    </citation>
    <scope>NUCLEOTIDE SEQUENCE [LARGE SCALE GENOMIC DNA]</scope>
    <source>
        <strain evidence="1 2">DSM 27648</strain>
    </source>
</reference>
<dbReference type="Proteomes" id="UP000064967">
    <property type="component" value="Chromosome"/>
</dbReference>
<dbReference type="AlphaFoldDB" id="A0A0K1PLN6"/>
<keyword evidence="2" id="KW-1185">Reference proteome</keyword>
<sequence>MGRSRRDLTGCSMTSQSSRHDRLLGPFCDAKARSGGAARRPPSTWCRARSLAVLCTARW</sequence>
<organism evidence="1 2">
    <name type="scientific">Labilithrix luteola</name>
    <dbReference type="NCBI Taxonomy" id="1391654"/>
    <lineage>
        <taxon>Bacteria</taxon>
        <taxon>Pseudomonadati</taxon>
        <taxon>Myxococcota</taxon>
        <taxon>Polyangia</taxon>
        <taxon>Polyangiales</taxon>
        <taxon>Labilitrichaceae</taxon>
        <taxon>Labilithrix</taxon>
    </lineage>
</organism>
<dbReference type="STRING" id="1391654.AKJ09_01112"/>
<protein>
    <submittedName>
        <fullName evidence="1">Uncharacterized protein</fullName>
    </submittedName>
</protein>
<proteinExistence type="predicted"/>
<accession>A0A0K1PLN6</accession>
<dbReference type="KEGG" id="llu:AKJ09_01112"/>